<keyword evidence="4" id="KW-1185">Reference proteome</keyword>
<protein>
    <submittedName>
        <fullName evidence="3">AsmA-like protein</fullName>
    </submittedName>
</protein>
<dbReference type="OrthoDB" id="596403at2"/>
<keyword evidence="2" id="KW-1133">Transmembrane helix</keyword>
<dbReference type="GO" id="GO:0090313">
    <property type="term" value="P:regulation of protein targeting to membrane"/>
    <property type="evidence" value="ECO:0007669"/>
    <property type="project" value="TreeGrafter"/>
</dbReference>
<gene>
    <name evidence="3" type="ORF">DFQ09_10929</name>
</gene>
<evidence type="ECO:0000313" key="4">
    <source>
        <dbReference type="Proteomes" id="UP000256919"/>
    </source>
</evidence>
<dbReference type="InterPro" id="IPR052894">
    <property type="entry name" value="AsmA-related"/>
</dbReference>
<evidence type="ECO:0000256" key="1">
    <source>
        <dbReference type="SAM" id="MobiDB-lite"/>
    </source>
</evidence>
<keyword evidence="2" id="KW-0812">Transmembrane</keyword>
<dbReference type="Proteomes" id="UP000256919">
    <property type="component" value="Unassembled WGS sequence"/>
</dbReference>
<comment type="caution">
    <text evidence="3">The sequence shown here is derived from an EMBL/GenBank/DDBJ whole genome shotgun (WGS) entry which is preliminary data.</text>
</comment>
<sequence>MKKVLKIVGIILLFFIAILIAIPFFLESKIDTIVQNYADENLNAELTFDDISLSLISSFPKAAISVDNLKIINRAPFEGETLATAKSLSFEMGIMQLLQGTEEPLEVNEIIANELLLVIKTNKTGAVNYDIVKESDTESAPVETESSSGFSFDIDNYELNNSAFTYIDDTSNMAFYLTEINHKGTGIFSGGKSELDTHTEANVTFAMDSTEYLSNNSIKLDALIDLDLDQQKYTFKENKGYINALPLEFDGYVQLVEAGQQIDITFKNPEASFKDFLAIIPKAYAKDIENVTTTGNFTVNGIIKGLVSDETIPTLDINLNSSNASFKFPDLPKSVRNIAIDASIKNTTGNVDDTFVNINKLNFQIDEDIFKSEASIKNLTKNMLVAAKLDGVLNLANITKAYPVELENELSGILKANVSTSFDMDAIETNAYQRIKNVGSVSLSNFVFSSDDILNPIQINKADLTFKPGTVSLNSFDAQTGKSDFTATGTINNLLGFMLSDKNLEGNFNLNSNTFALSDFMSEDTSTTTTESSTKTNENTAAAESLKIPAFLDCTITANAKTVIYDNLNLKNVKGQLVIKDQTASLKNMTTDIFNGQLGISGNVSTKSAKPSFDMKLGMQNFDISQSFKDLEMLKALAPIAQVLQGKLNSTIDISGFLDESFSPDLTTMSGSALAEILTDKVDTSNSPLLTSLDSKLDFIDFSKLDLKDIKTNLTFENGSVSVKPFTINYKDIPIEVSGSHSFSNTMNYSAVLQVPAKYLGSEVNRLIGKINDNEVNKLTVPVTANIGGTFASPSIKTDLTSGVTNLTKQLVEIEKQKLIGKGKDKVSDLLSGLLGGNTNTTKTDSTTTKEDATKEDTTKQTTEDKVKEGVGNILGGLLGGKKKTETKKETDSTQN</sequence>
<feature type="compositionally biased region" description="Basic and acidic residues" evidence="1">
    <location>
        <begin position="883"/>
        <end position="896"/>
    </location>
</feature>
<proteinExistence type="predicted"/>
<feature type="compositionally biased region" description="Low complexity" evidence="1">
    <location>
        <begin position="833"/>
        <end position="847"/>
    </location>
</feature>
<feature type="transmembrane region" description="Helical" evidence="2">
    <location>
        <begin position="7"/>
        <end position="26"/>
    </location>
</feature>
<dbReference type="PANTHER" id="PTHR30441">
    <property type="entry name" value="DUF748 DOMAIN-CONTAINING PROTEIN"/>
    <property type="match status" value="1"/>
</dbReference>
<name>A0A3D9LMJ8_9FLAO</name>
<keyword evidence="2" id="KW-0472">Membrane</keyword>
<feature type="compositionally biased region" description="Basic and acidic residues" evidence="1">
    <location>
        <begin position="848"/>
        <end position="869"/>
    </location>
</feature>
<dbReference type="AlphaFoldDB" id="A0A3D9LMJ8"/>
<reference evidence="3 4" key="1">
    <citation type="submission" date="2018-07" db="EMBL/GenBank/DDBJ databases">
        <title>Genomic Encyclopedia of Type Strains, Phase III (KMG-III): the genomes of soil and plant-associated and newly described type strains.</title>
        <authorList>
            <person name="Whitman W."/>
        </authorList>
    </citation>
    <scope>NUCLEOTIDE SEQUENCE [LARGE SCALE GENOMIC DNA]</scope>
    <source>
        <strain evidence="3 4">CECT 7948</strain>
    </source>
</reference>
<organism evidence="3 4">
    <name type="scientific">Winogradskyella pacifica</name>
    <dbReference type="NCBI Taxonomy" id="664642"/>
    <lineage>
        <taxon>Bacteria</taxon>
        <taxon>Pseudomonadati</taxon>
        <taxon>Bacteroidota</taxon>
        <taxon>Flavobacteriia</taxon>
        <taxon>Flavobacteriales</taxon>
        <taxon>Flavobacteriaceae</taxon>
        <taxon>Winogradskyella</taxon>
    </lineage>
</organism>
<evidence type="ECO:0000256" key="2">
    <source>
        <dbReference type="SAM" id="Phobius"/>
    </source>
</evidence>
<evidence type="ECO:0000313" key="3">
    <source>
        <dbReference type="EMBL" id="REE07970.1"/>
    </source>
</evidence>
<dbReference type="GO" id="GO:0005886">
    <property type="term" value="C:plasma membrane"/>
    <property type="evidence" value="ECO:0007669"/>
    <property type="project" value="TreeGrafter"/>
</dbReference>
<dbReference type="EMBL" id="QREI01000009">
    <property type="protein sequence ID" value="REE07970.1"/>
    <property type="molecule type" value="Genomic_DNA"/>
</dbReference>
<accession>A0A3D9LMJ8</accession>
<dbReference type="PANTHER" id="PTHR30441:SF8">
    <property type="entry name" value="DUF748 DOMAIN-CONTAINING PROTEIN"/>
    <property type="match status" value="1"/>
</dbReference>
<dbReference type="RefSeq" id="WP_115812116.1">
    <property type="nucleotide sequence ID" value="NZ_QREI01000009.1"/>
</dbReference>
<feature type="region of interest" description="Disordered" evidence="1">
    <location>
        <begin position="833"/>
        <end position="896"/>
    </location>
</feature>